<dbReference type="SUPFAM" id="SSF56112">
    <property type="entry name" value="Protein kinase-like (PK-like)"/>
    <property type="match status" value="1"/>
</dbReference>
<dbReference type="SMART" id="SM00220">
    <property type="entry name" value="S_TKc"/>
    <property type="match status" value="1"/>
</dbReference>
<dbReference type="Proteomes" id="UP000572817">
    <property type="component" value="Unassembled WGS sequence"/>
</dbReference>
<dbReference type="PANTHER" id="PTHR24359">
    <property type="entry name" value="SERINE/THREONINE-PROTEIN KINASE SBK1"/>
    <property type="match status" value="1"/>
</dbReference>
<keyword evidence="4" id="KW-1185">Reference proteome</keyword>
<dbReference type="AlphaFoldDB" id="A0A8H4IIZ5"/>
<evidence type="ECO:0000313" key="4">
    <source>
        <dbReference type="Proteomes" id="UP000572817"/>
    </source>
</evidence>
<dbReference type="Gene3D" id="1.10.510.10">
    <property type="entry name" value="Transferase(Phosphotransferase) domain 1"/>
    <property type="match status" value="1"/>
</dbReference>
<proteinExistence type="predicted"/>
<dbReference type="PANTHER" id="PTHR24359:SF1">
    <property type="entry name" value="INHIBITOR OF NUCLEAR FACTOR KAPPA-B KINASE EPSILON SUBUNIT HOMOLOG 1-RELATED"/>
    <property type="match status" value="1"/>
</dbReference>
<organism evidence="3 4">
    <name type="scientific">Botryosphaeria dothidea</name>
    <dbReference type="NCBI Taxonomy" id="55169"/>
    <lineage>
        <taxon>Eukaryota</taxon>
        <taxon>Fungi</taxon>
        <taxon>Dikarya</taxon>
        <taxon>Ascomycota</taxon>
        <taxon>Pezizomycotina</taxon>
        <taxon>Dothideomycetes</taxon>
        <taxon>Dothideomycetes incertae sedis</taxon>
        <taxon>Botryosphaeriales</taxon>
        <taxon>Botryosphaeriaceae</taxon>
        <taxon>Botryosphaeria</taxon>
    </lineage>
</organism>
<gene>
    <name evidence="3" type="ORF">GTA08_BOTSDO09661</name>
</gene>
<dbReference type="InterPro" id="IPR000719">
    <property type="entry name" value="Prot_kinase_dom"/>
</dbReference>
<evidence type="ECO:0000313" key="3">
    <source>
        <dbReference type="EMBL" id="KAF4301664.1"/>
    </source>
</evidence>
<dbReference type="PROSITE" id="PS00108">
    <property type="entry name" value="PROTEIN_KINASE_ST"/>
    <property type="match status" value="1"/>
</dbReference>
<evidence type="ECO:0000256" key="1">
    <source>
        <dbReference type="SAM" id="MobiDB-lite"/>
    </source>
</evidence>
<dbReference type="GO" id="GO:0004674">
    <property type="term" value="F:protein serine/threonine kinase activity"/>
    <property type="evidence" value="ECO:0007669"/>
    <property type="project" value="TreeGrafter"/>
</dbReference>
<feature type="compositionally biased region" description="Polar residues" evidence="1">
    <location>
        <begin position="507"/>
        <end position="523"/>
    </location>
</feature>
<protein>
    <recommendedName>
        <fullName evidence="2">Protein kinase domain-containing protein</fullName>
    </recommendedName>
</protein>
<accession>A0A8H4IIZ5</accession>
<dbReference type="GO" id="GO:0005524">
    <property type="term" value="F:ATP binding"/>
    <property type="evidence" value="ECO:0007669"/>
    <property type="project" value="InterPro"/>
</dbReference>
<name>A0A8H4IIZ5_9PEZI</name>
<reference evidence="3" key="1">
    <citation type="submission" date="2020-04" db="EMBL/GenBank/DDBJ databases">
        <title>Genome Assembly and Annotation of Botryosphaeria dothidea sdau 11-99, a Latent Pathogen of Apple Fruit Ring Rot in China.</title>
        <authorList>
            <person name="Yu C."/>
            <person name="Diao Y."/>
            <person name="Lu Q."/>
            <person name="Zhao J."/>
            <person name="Cui S."/>
            <person name="Peng C."/>
            <person name="He B."/>
            <person name="Liu H."/>
        </authorList>
    </citation>
    <scope>NUCLEOTIDE SEQUENCE [LARGE SCALE GENOMIC DNA]</scope>
    <source>
        <strain evidence="3">Sdau11-99</strain>
    </source>
</reference>
<feature type="domain" description="Protein kinase" evidence="2">
    <location>
        <begin position="244"/>
        <end position="692"/>
    </location>
</feature>
<dbReference type="PROSITE" id="PS50011">
    <property type="entry name" value="PROTEIN_KINASE_DOM"/>
    <property type="match status" value="1"/>
</dbReference>
<dbReference type="InterPro" id="IPR008271">
    <property type="entry name" value="Ser/Thr_kinase_AS"/>
</dbReference>
<evidence type="ECO:0000259" key="2">
    <source>
        <dbReference type="PROSITE" id="PS50011"/>
    </source>
</evidence>
<dbReference type="EMBL" id="WWBZ02000073">
    <property type="protein sequence ID" value="KAF4301664.1"/>
    <property type="molecule type" value="Genomic_DNA"/>
</dbReference>
<dbReference type="InterPro" id="IPR011009">
    <property type="entry name" value="Kinase-like_dom_sf"/>
</dbReference>
<dbReference type="OrthoDB" id="310217at2759"/>
<feature type="region of interest" description="Disordered" evidence="1">
    <location>
        <begin position="490"/>
        <end position="534"/>
    </location>
</feature>
<sequence>MDSYTLPILSPTPAILNGLPNGGPVRQGRDLYRLALEDQYSQGANAVNVPKWVNRIQRRRRPLPGHRTRLFNDQYGRLPSPLRRTWEAESHKRWPRAWHGGQVSSFDVYANDDEIYYTRKAGRWSWTEGLSLLLFSASCPLYDLHADRPALDQIRQWYRQEYDMLVPPMRTPYQSAARAINHARNLPALGLQPPQRFAKDNGPLPTLNDNVLHIDDKEAMPNMLKSLPSDTEARGGGVHKYVWEYGARIGGSSSFGTACVYRLVNTTTRNTEFRVVLKRDRYNDIINAKERHLLRRLTRRIARGRPVSKNIVKCFGSSEWSGTEPGRTWLKYAKYGDLHGLIRYYSDNNLVFPEPFVWYIFHGLAEALLFLESGQTTPGAAADPTWRPIFHADIKPANILLYHEETGNGAHTWHGHYPMPLLTDFGGAESYPHPNATDQVPSHILGMGTDHFVPFEMTTDAQQLDYNAERVWGPRRELELIKKRKRKAARLAAKREAKKQKRRQEAGNSDISEVSDVPSSASETPFPRRPRDYHKPELPAAARVRIHTSVYQLGVVVWCLLTSDPWPEGYLFRDEAAPRAPPARNLYPAWWDALPRHAARRPWPWARAAAKERADWLVAVDRGFAPPQRGDASPRVLRRAKRPRTPTPTQLVQATQDAMSDILARFPDVQANQTVQPGARPRAVVLPPDKFPIGGRVLTDVWAP</sequence>
<comment type="caution">
    <text evidence="3">The sequence shown here is derived from an EMBL/GenBank/DDBJ whole genome shotgun (WGS) entry which is preliminary data.</text>
</comment>